<reference evidence="1" key="1">
    <citation type="submission" date="2024-01" db="EMBL/GenBank/DDBJ databases">
        <title>The genome sequence of Micromonospora mangrovi CCTCC AA 2012012.</title>
        <authorList>
            <person name="Gao J."/>
        </authorList>
    </citation>
    <scope>NUCLEOTIDE SEQUENCE</scope>
    <source>
        <strain evidence="1">CCTCC AA 2012012</strain>
    </source>
</reference>
<organism evidence="2">
    <name type="scientific">Micromonospora sp. CCTCC AA 2012012</name>
    <dbReference type="NCBI Taxonomy" id="3111921"/>
    <lineage>
        <taxon>Bacteria</taxon>
        <taxon>Bacillati</taxon>
        <taxon>Actinomycetota</taxon>
        <taxon>Actinomycetes</taxon>
        <taxon>Micromonosporales</taxon>
        <taxon>Micromonosporaceae</taxon>
        <taxon>Micromonospora</taxon>
    </lineage>
</organism>
<dbReference type="InterPro" id="IPR036661">
    <property type="entry name" value="Luciferase-like_sf"/>
</dbReference>
<evidence type="ECO:0000313" key="2">
    <source>
        <dbReference type="EMBL" id="XCH76483.1"/>
    </source>
</evidence>
<dbReference type="EMBL" id="CP159342">
    <property type="protein sequence ID" value="XCH76483.1"/>
    <property type="molecule type" value="Genomic_DNA"/>
</dbReference>
<sequence length="42" mass="4591">MSDPAQLADTVAAYREFGADELVLYCYAEDPGQVEELAAIVR</sequence>
<protein>
    <recommendedName>
        <fullName evidence="3">LLM class F420-dependent oxidoreductase</fullName>
    </recommendedName>
</protein>
<proteinExistence type="predicted"/>
<dbReference type="EMBL" id="CP157762">
    <property type="protein sequence ID" value="XBP95779.1"/>
    <property type="molecule type" value="Genomic_DNA"/>
</dbReference>
<dbReference type="RefSeq" id="WP_350936907.1">
    <property type="nucleotide sequence ID" value="NZ_CP157762.1"/>
</dbReference>
<accession>A0AAU8HJT0</accession>
<dbReference type="SUPFAM" id="SSF51679">
    <property type="entry name" value="Bacterial luciferase-like"/>
    <property type="match status" value="1"/>
</dbReference>
<gene>
    <name evidence="2" type="ORF">ABUL08_10435</name>
    <name evidence="1" type="ORF">VK199_10385</name>
</gene>
<name>A0AAU8HJT0_9ACTN</name>
<reference evidence="2" key="2">
    <citation type="submission" date="2024-06" db="EMBL/GenBank/DDBJ databases">
        <title>Micromonospora mangrovi CCTCC AA 2012012 genome sequences.</title>
        <authorList>
            <person name="Gao J."/>
        </authorList>
    </citation>
    <scope>NUCLEOTIDE SEQUENCE</scope>
    <source>
        <strain evidence="2">CCTCC AA 2012012</strain>
    </source>
</reference>
<dbReference type="AlphaFoldDB" id="A0AAU8HJT0"/>
<evidence type="ECO:0000313" key="1">
    <source>
        <dbReference type="EMBL" id="XBP95779.1"/>
    </source>
</evidence>
<dbReference type="GO" id="GO:0016705">
    <property type="term" value="F:oxidoreductase activity, acting on paired donors, with incorporation or reduction of molecular oxygen"/>
    <property type="evidence" value="ECO:0007669"/>
    <property type="project" value="InterPro"/>
</dbReference>
<evidence type="ECO:0008006" key="3">
    <source>
        <dbReference type="Google" id="ProtNLM"/>
    </source>
</evidence>